<reference evidence="1" key="1">
    <citation type="submission" date="2021-12" db="EMBL/GenBank/DDBJ databases">
        <authorList>
            <person name="Veyrier F.J."/>
        </authorList>
    </citation>
    <scope>NUCLEOTIDE SEQUENCE</scope>
    <source>
        <strain evidence="1">SAG 1488-6</strain>
    </source>
</reference>
<reference evidence="1" key="2">
    <citation type="journal article" date="2022" name="Res Sq">
        <title>Evolution of multicellular longitudinally dividing oral cavity symbionts (Neisseriaceae).</title>
        <authorList>
            <person name="Nyongesa S."/>
            <person name="Weber P."/>
            <person name="Bernet E."/>
            <person name="Pullido F."/>
            <person name="Nieckarz M."/>
            <person name="Delaby M."/>
            <person name="Nieves C."/>
            <person name="Viehboeck T."/>
            <person name="Krause N."/>
            <person name="Rivera-Millot A."/>
            <person name="Nakamura A."/>
            <person name="Vischer N."/>
            <person name="VanNieuwenhze M."/>
            <person name="Brun Y."/>
            <person name="Cava F."/>
            <person name="Bulgheresi S."/>
            <person name="Veyrier F."/>
        </authorList>
    </citation>
    <scope>NUCLEOTIDE SEQUENCE</scope>
    <source>
        <strain evidence="1">SAG 1488-6</strain>
    </source>
</reference>
<gene>
    <name evidence="1" type="ORF">LVJ81_06140</name>
</gene>
<name>A0ABY4ECZ5_VITST</name>
<evidence type="ECO:0000313" key="2">
    <source>
        <dbReference type="Proteomes" id="UP000832034"/>
    </source>
</evidence>
<keyword evidence="2" id="KW-1185">Reference proteome</keyword>
<evidence type="ECO:0000313" key="1">
    <source>
        <dbReference type="EMBL" id="UOO93601.1"/>
    </source>
</evidence>
<dbReference type="Pfam" id="PF11363">
    <property type="entry name" value="DUF3164"/>
    <property type="match status" value="1"/>
</dbReference>
<accession>A0ABY4ECZ5</accession>
<dbReference type="RefSeq" id="WP_019957808.1">
    <property type="nucleotide sequence ID" value="NZ_CP091512.1"/>
</dbReference>
<dbReference type="InterPro" id="IPR021505">
    <property type="entry name" value="Phage_B3_Orf6"/>
</dbReference>
<sequence length="205" mass="23193">MTTTALNLQDYRQDARGALVPVEAIKPIDLARDDLVKEMVAKVLPIQNQLAQLKQAVIADVRAFIELSANEYDVKLGGKKGNVTLTSFDGQYRVLIAMQDSLHFDERLQAAKQLIDECLSEWTQNSDDNVKIIVNAAFDVSKEGKINTGRVLGLRRLNIQHEKWHQAINILSDSIQVLSSKEYVRFYHRNQDGKYELINLDLATV</sequence>
<dbReference type="EMBL" id="CP091512">
    <property type="protein sequence ID" value="UOO93601.1"/>
    <property type="molecule type" value="Genomic_DNA"/>
</dbReference>
<organism evidence="1 2">
    <name type="scientific">Vitreoscilla stercoraria</name>
    <dbReference type="NCBI Taxonomy" id="61"/>
    <lineage>
        <taxon>Bacteria</taxon>
        <taxon>Pseudomonadati</taxon>
        <taxon>Pseudomonadota</taxon>
        <taxon>Betaproteobacteria</taxon>
        <taxon>Neisseriales</taxon>
        <taxon>Neisseriaceae</taxon>
        <taxon>Vitreoscilla</taxon>
    </lineage>
</organism>
<proteinExistence type="predicted"/>
<dbReference type="Proteomes" id="UP000832034">
    <property type="component" value="Chromosome"/>
</dbReference>
<protein>
    <submittedName>
        <fullName evidence="1">DUF3164 family protein</fullName>
    </submittedName>
</protein>